<proteinExistence type="predicted"/>
<evidence type="ECO:0000259" key="3">
    <source>
        <dbReference type="Pfam" id="PF19190"/>
    </source>
</evidence>
<dbReference type="EMBL" id="JBBMFL010000017">
    <property type="protein sequence ID" value="MEQ2545892.1"/>
    <property type="molecule type" value="Genomic_DNA"/>
</dbReference>
<evidence type="ECO:0000313" key="5">
    <source>
        <dbReference type="Proteomes" id="UP001460202"/>
    </source>
</evidence>
<feature type="chain" id="PRO_5045924329" evidence="1">
    <location>
        <begin position="21"/>
        <end position="506"/>
    </location>
</feature>
<name>A0ABV1H0R0_9BACT</name>
<dbReference type="Proteomes" id="UP001460202">
    <property type="component" value="Unassembled WGS sequence"/>
</dbReference>
<evidence type="ECO:0000256" key="1">
    <source>
        <dbReference type="SAM" id="SignalP"/>
    </source>
</evidence>
<protein>
    <submittedName>
        <fullName evidence="4">BACON domain-containing protein</fullName>
    </submittedName>
</protein>
<organism evidence="4 5">
    <name type="scientific">Alistipes intestinihominis</name>
    <dbReference type="NCBI Taxonomy" id="3133172"/>
    <lineage>
        <taxon>Bacteria</taxon>
        <taxon>Pseudomonadati</taxon>
        <taxon>Bacteroidota</taxon>
        <taxon>Bacteroidia</taxon>
        <taxon>Bacteroidales</taxon>
        <taxon>Rikenellaceae</taxon>
        <taxon>Alistipes</taxon>
    </lineage>
</organism>
<dbReference type="Pfam" id="PF19190">
    <property type="entry name" value="BACON_2"/>
    <property type="match status" value="1"/>
</dbReference>
<feature type="domain" description="BACON" evidence="3">
    <location>
        <begin position="152"/>
        <end position="226"/>
    </location>
</feature>
<comment type="caution">
    <text evidence="4">The sequence shown here is derived from an EMBL/GenBank/DDBJ whole genome shotgun (WGS) entry which is preliminary data.</text>
</comment>
<feature type="signal peptide" evidence="1">
    <location>
        <begin position="1"/>
        <end position="20"/>
    </location>
</feature>
<gene>
    <name evidence="4" type="ORF">WMO46_13165</name>
</gene>
<accession>A0ABV1H0R0</accession>
<dbReference type="InterPro" id="IPR024361">
    <property type="entry name" value="BACON"/>
</dbReference>
<reference evidence="4 5" key="1">
    <citation type="submission" date="2024-03" db="EMBL/GenBank/DDBJ databases">
        <title>Human intestinal bacterial collection.</title>
        <authorList>
            <person name="Pauvert C."/>
            <person name="Hitch T.C.A."/>
            <person name="Clavel T."/>
        </authorList>
    </citation>
    <scope>NUCLEOTIDE SEQUENCE [LARGE SCALE GENOMIC DNA]</scope>
    <source>
        <strain evidence="4 5">CLA-KB-H122</strain>
    </source>
</reference>
<dbReference type="Pfam" id="PF13004">
    <property type="entry name" value="BACON"/>
    <property type="match status" value="1"/>
</dbReference>
<evidence type="ECO:0000313" key="4">
    <source>
        <dbReference type="EMBL" id="MEQ2545892.1"/>
    </source>
</evidence>
<dbReference type="InterPro" id="IPR013783">
    <property type="entry name" value="Ig-like_fold"/>
</dbReference>
<sequence>MKIRKFMQSFRLMTVIAAAAGFVACQENTVDTQGEILPKLATDAQNTYVADPTLPENITFNVSSNTPWRITVDCGEGFAERPWCSVSPSLSAVSSLVEEVTIKMKDNPTYESRTAAITIEADGIAEPTVITVRQTGQGNLTLSELQPREEISKDGGSASFTVVSNRDWTAESDQKWLTLDKSSGTASDDPITVTVTASVSDGLRRTAVVTVRTDLETETIEVVQEGWRMEFRPLENPETELFFGYAGDTKTYYVDANVEWIVSSENTYAEVEKIDGESFSVKLPFARAFADEKIAVVLKAAAENSPLETQTMTVTQETAVTPESGQLDGNTLTATAGNARVKSKGEYKYGEFIWKFSEVNLESGYFSINNWAGSVYLMLRFGNNDHQLTAGGEVTVNGQKVHFGFDNGWGGLWNDAKQFTEGSYPADVAELRSLRLRIEPTERSGTQQNKTLSRKVWINDVLVLDNSANVGDVWQEGSTQAGFNYLFGIESGTGTMTIESFEYKPL</sequence>
<dbReference type="PROSITE" id="PS51257">
    <property type="entry name" value="PROKAR_LIPOPROTEIN"/>
    <property type="match status" value="1"/>
</dbReference>
<keyword evidence="1" id="KW-0732">Signal</keyword>
<dbReference type="Gene3D" id="2.60.40.10">
    <property type="entry name" value="Immunoglobulins"/>
    <property type="match status" value="2"/>
</dbReference>
<dbReference type="CDD" id="cd14948">
    <property type="entry name" value="BACON"/>
    <property type="match status" value="2"/>
</dbReference>
<evidence type="ECO:0000259" key="2">
    <source>
        <dbReference type="Pfam" id="PF13004"/>
    </source>
</evidence>
<keyword evidence="5" id="KW-1185">Reference proteome</keyword>
<dbReference type="RefSeq" id="WP_349094495.1">
    <property type="nucleotide sequence ID" value="NZ_JBBMFL010000017.1"/>
</dbReference>
<feature type="domain" description="BACON" evidence="2">
    <location>
        <begin position="82"/>
        <end position="134"/>
    </location>
</feature>